<sequence length="268" mass="30199">MKTQPFRFLDLPAELRMMVYECLSISVHHHVLDDPTQLPGYFTRSTITLVTKSIETSIFSTCRKVNAEAVPSLAHHLDKLRSVPTHFVVDFASMDTFAGRGGILSLIKKKARGHNSPTSAQSTAPIVFEGALEVINDIHPTSADYIALTSFIARSTSCLSRALSATPVITRAQSLLVTMNLTAENGRIPYSVDKIILKMYMLHELYPCIAPHLDTRITWKSTKKTRAFLHKLHGTLQSFPRRHDFDCSRIDLVSEKMWEEEWAEREGS</sequence>
<keyword evidence="2" id="KW-1185">Reference proteome</keyword>
<proteinExistence type="predicted"/>
<dbReference type="EMBL" id="ML977508">
    <property type="protein sequence ID" value="KAF2128563.1"/>
    <property type="molecule type" value="Genomic_DNA"/>
</dbReference>
<protein>
    <recommendedName>
        <fullName evidence="3">F-box domain-containing protein</fullName>
    </recommendedName>
</protein>
<evidence type="ECO:0000313" key="2">
    <source>
        <dbReference type="Proteomes" id="UP000799771"/>
    </source>
</evidence>
<dbReference type="Proteomes" id="UP000799771">
    <property type="component" value="Unassembled WGS sequence"/>
</dbReference>
<gene>
    <name evidence="1" type="ORF">P153DRAFT_386681</name>
</gene>
<name>A0A6A6ABH0_9PLEO</name>
<dbReference type="RefSeq" id="XP_033522952.1">
    <property type="nucleotide sequence ID" value="XM_033670558.1"/>
</dbReference>
<dbReference type="OrthoDB" id="5314997at2759"/>
<accession>A0A6A6ABH0</accession>
<reference evidence="1" key="1">
    <citation type="journal article" date="2020" name="Stud. Mycol.">
        <title>101 Dothideomycetes genomes: a test case for predicting lifestyles and emergence of pathogens.</title>
        <authorList>
            <person name="Haridas S."/>
            <person name="Albert R."/>
            <person name="Binder M."/>
            <person name="Bloem J."/>
            <person name="Labutti K."/>
            <person name="Salamov A."/>
            <person name="Andreopoulos B."/>
            <person name="Baker S."/>
            <person name="Barry K."/>
            <person name="Bills G."/>
            <person name="Bluhm B."/>
            <person name="Cannon C."/>
            <person name="Castanera R."/>
            <person name="Culley D."/>
            <person name="Daum C."/>
            <person name="Ezra D."/>
            <person name="Gonzalez J."/>
            <person name="Henrissat B."/>
            <person name="Kuo A."/>
            <person name="Liang C."/>
            <person name="Lipzen A."/>
            <person name="Lutzoni F."/>
            <person name="Magnuson J."/>
            <person name="Mondo S."/>
            <person name="Nolan M."/>
            <person name="Ohm R."/>
            <person name="Pangilinan J."/>
            <person name="Park H.-J."/>
            <person name="Ramirez L."/>
            <person name="Alfaro M."/>
            <person name="Sun H."/>
            <person name="Tritt A."/>
            <person name="Yoshinaga Y."/>
            <person name="Zwiers L.-H."/>
            <person name="Turgeon B."/>
            <person name="Goodwin S."/>
            <person name="Spatafora J."/>
            <person name="Crous P."/>
            <person name="Grigoriev I."/>
        </authorList>
    </citation>
    <scope>NUCLEOTIDE SEQUENCE</scope>
    <source>
        <strain evidence="1">CBS 119687</strain>
    </source>
</reference>
<evidence type="ECO:0008006" key="3">
    <source>
        <dbReference type="Google" id="ProtNLM"/>
    </source>
</evidence>
<dbReference type="GeneID" id="54410990"/>
<organism evidence="1 2">
    <name type="scientific">Dothidotthia symphoricarpi CBS 119687</name>
    <dbReference type="NCBI Taxonomy" id="1392245"/>
    <lineage>
        <taxon>Eukaryota</taxon>
        <taxon>Fungi</taxon>
        <taxon>Dikarya</taxon>
        <taxon>Ascomycota</taxon>
        <taxon>Pezizomycotina</taxon>
        <taxon>Dothideomycetes</taxon>
        <taxon>Pleosporomycetidae</taxon>
        <taxon>Pleosporales</taxon>
        <taxon>Dothidotthiaceae</taxon>
        <taxon>Dothidotthia</taxon>
    </lineage>
</organism>
<dbReference type="AlphaFoldDB" id="A0A6A6ABH0"/>
<evidence type="ECO:0000313" key="1">
    <source>
        <dbReference type="EMBL" id="KAF2128563.1"/>
    </source>
</evidence>